<sequence length="308" mass="34403">MHLAHLPNETLLAIVSFLRRQRDLYALVRTNRRLYYLLRDVLYDYNCRYYHASALIFVAIRGDLYLAGRLFDELKPLNSDVNSGSDSELIDSAESPDSDDEDMVQMFSFADIARHPSRAARYSTTDIVMNKKALLAGIQAGQKDMVALLLDHGAQPNFYRDVPPLFLAVQCGNEELVECLLSRGSEPDRNNSSPLYRAVADGRKDIVLMLMQGGAANVESSLKLAAQRGDQSMMEFMLGHGARADLCGAAAHHVALRKGDDDMVCLLKSKGAPAYYLWEPKDDWDEEEGDGAKRELKLYGCGRGMPQF</sequence>
<dbReference type="RefSeq" id="XP_026626905.1">
    <property type="nucleotide sequence ID" value="XM_026769047.1"/>
</dbReference>
<dbReference type="PROSITE" id="PS50088">
    <property type="entry name" value="ANK_REPEAT"/>
    <property type="match status" value="2"/>
</dbReference>
<dbReference type="GeneID" id="38137403"/>
<dbReference type="EMBL" id="KZ852045">
    <property type="protein sequence ID" value="RDH33883.1"/>
    <property type="molecule type" value="Genomic_DNA"/>
</dbReference>
<gene>
    <name evidence="6" type="ORF">BDQ94DRAFT_159211</name>
</gene>
<dbReference type="InterPro" id="IPR036047">
    <property type="entry name" value="F-box-like_dom_sf"/>
</dbReference>
<proteinExistence type="predicted"/>
<dbReference type="PROSITE" id="PS50297">
    <property type="entry name" value="ANK_REP_REGION"/>
    <property type="match status" value="1"/>
</dbReference>
<name>A0A3F3Q3X6_9EURO</name>
<keyword evidence="7" id="KW-1185">Reference proteome</keyword>
<dbReference type="Pfam" id="PF12796">
    <property type="entry name" value="Ank_2"/>
    <property type="match status" value="1"/>
</dbReference>
<reference evidence="6 7" key="1">
    <citation type="submission" date="2018-07" db="EMBL/GenBank/DDBJ databases">
        <title>The genomes of Aspergillus section Nigri reveals drivers in fungal speciation.</title>
        <authorList>
            <consortium name="DOE Joint Genome Institute"/>
            <person name="Vesth T.C."/>
            <person name="Nybo J."/>
            <person name="Theobald S."/>
            <person name="Brandl J."/>
            <person name="Frisvad J.C."/>
            <person name="Nielsen K.F."/>
            <person name="Lyhne E.K."/>
            <person name="Kogle M.E."/>
            <person name="Kuo A."/>
            <person name="Riley R."/>
            <person name="Clum A."/>
            <person name="Nolan M."/>
            <person name="Lipzen A."/>
            <person name="Salamov A."/>
            <person name="Henrissat B."/>
            <person name="Wiebenga A."/>
            <person name="De vries R.P."/>
            <person name="Grigoriev I.V."/>
            <person name="Mortensen U.H."/>
            <person name="Andersen M.R."/>
            <person name="Baker S.E."/>
        </authorList>
    </citation>
    <scope>NUCLEOTIDE SEQUENCE [LARGE SCALE GENOMIC DNA]</scope>
    <source>
        <strain evidence="6 7">CBS 139.54b</strain>
    </source>
</reference>
<organism evidence="6 7">
    <name type="scientific">Aspergillus welwitschiae</name>
    <dbReference type="NCBI Taxonomy" id="1341132"/>
    <lineage>
        <taxon>Eukaryota</taxon>
        <taxon>Fungi</taxon>
        <taxon>Dikarya</taxon>
        <taxon>Ascomycota</taxon>
        <taxon>Pezizomycotina</taxon>
        <taxon>Eurotiomycetes</taxon>
        <taxon>Eurotiomycetidae</taxon>
        <taxon>Eurotiales</taxon>
        <taxon>Aspergillaceae</taxon>
        <taxon>Aspergillus</taxon>
        <taxon>Aspergillus subgen. Circumdati</taxon>
    </lineage>
</organism>
<evidence type="ECO:0000259" key="5">
    <source>
        <dbReference type="Pfam" id="PF12937"/>
    </source>
</evidence>
<accession>A0A3F3Q3X6</accession>
<dbReference type="InterPro" id="IPR051165">
    <property type="entry name" value="Multifunctional_ANK_Repeat"/>
</dbReference>
<dbReference type="Gene3D" id="1.25.40.20">
    <property type="entry name" value="Ankyrin repeat-containing domain"/>
    <property type="match status" value="1"/>
</dbReference>
<dbReference type="SMART" id="SM00248">
    <property type="entry name" value="ANK"/>
    <property type="match status" value="4"/>
</dbReference>
<dbReference type="InterPro" id="IPR001810">
    <property type="entry name" value="F-box_dom"/>
</dbReference>
<evidence type="ECO:0000256" key="1">
    <source>
        <dbReference type="ARBA" id="ARBA00022737"/>
    </source>
</evidence>
<dbReference type="InterPro" id="IPR002110">
    <property type="entry name" value="Ankyrin_rpt"/>
</dbReference>
<dbReference type="Pfam" id="PF12937">
    <property type="entry name" value="F-box-like"/>
    <property type="match status" value="1"/>
</dbReference>
<evidence type="ECO:0000256" key="3">
    <source>
        <dbReference type="PROSITE-ProRule" id="PRU00023"/>
    </source>
</evidence>
<dbReference type="STRING" id="1341132.A0A3F3Q3X6"/>
<evidence type="ECO:0000256" key="4">
    <source>
        <dbReference type="SAM" id="MobiDB-lite"/>
    </source>
</evidence>
<dbReference type="PANTHER" id="PTHR24123:SF33">
    <property type="entry name" value="PROTEIN HOS4"/>
    <property type="match status" value="1"/>
</dbReference>
<keyword evidence="2 3" id="KW-0040">ANK repeat</keyword>
<dbReference type="SUPFAM" id="SSF81383">
    <property type="entry name" value="F-box domain"/>
    <property type="match status" value="1"/>
</dbReference>
<dbReference type="SUPFAM" id="SSF48403">
    <property type="entry name" value="Ankyrin repeat"/>
    <property type="match status" value="1"/>
</dbReference>
<feature type="repeat" description="ANK" evidence="3">
    <location>
        <begin position="190"/>
        <end position="215"/>
    </location>
</feature>
<protein>
    <submittedName>
        <fullName evidence="6">Ankyrin repeat-containing protein</fullName>
    </submittedName>
</protein>
<evidence type="ECO:0000256" key="2">
    <source>
        <dbReference type="ARBA" id="ARBA00023043"/>
    </source>
</evidence>
<dbReference type="InterPro" id="IPR036770">
    <property type="entry name" value="Ankyrin_rpt-contain_sf"/>
</dbReference>
<dbReference type="PANTHER" id="PTHR24123">
    <property type="entry name" value="ANKYRIN REPEAT-CONTAINING"/>
    <property type="match status" value="1"/>
</dbReference>
<dbReference type="AlphaFoldDB" id="A0A3F3Q3X6"/>
<feature type="compositionally biased region" description="Acidic residues" evidence="4">
    <location>
        <begin position="88"/>
        <end position="100"/>
    </location>
</feature>
<feature type="repeat" description="ANK" evidence="3">
    <location>
        <begin position="160"/>
        <end position="192"/>
    </location>
</feature>
<evidence type="ECO:0000313" key="7">
    <source>
        <dbReference type="Proteomes" id="UP000253729"/>
    </source>
</evidence>
<dbReference type="Proteomes" id="UP000253729">
    <property type="component" value="Unassembled WGS sequence"/>
</dbReference>
<feature type="domain" description="F-box" evidence="5">
    <location>
        <begin position="3"/>
        <end position="43"/>
    </location>
</feature>
<evidence type="ECO:0000313" key="6">
    <source>
        <dbReference type="EMBL" id="RDH33883.1"/>
    </source>
</evidence>
<keyword evidence="1" id="KW-0677">Repeat</keyword>
<feature type="region of interest" description="Disordered" evidence="4">
    <location>
        <begin position="80"/>
        <end position="100"/>
    </location>
</feature>